<dbReference type="Pfam" id="PF07992">
    <property type="entry name" value="Pyr_redox_2"/>
    <property type="match status" value="1"/>
</dbReference>
<dbReference type="EMBL" id="CACVBM020001245">
    <property type="protein sequence ID" value="CAA7041433.1"/>
    <property type="molecule type" value="Genomic_DNA"/>
</dbReference>
<proteinExistence type="inferred from homology"/>
<reference evidence="7 9" key="1">
    <citation type="submission" date="2020-01" db="EMBL/GenBank/DDBJ databases">
        <authorList>
            <person name="Mishra B."/>
        </authorList>
    </citation>
    <scope>NUCLEOTIDE SEQUENCE [LARGE SCALE GENOMIC DNA]</scope>
</reference>
<evidence type="ECO:0000256" key="4">
    <source>
        <dbReference type="ARBA" id="ARBA00023002"/>
    </source>
</evidence>
<evidence type="ECO:0000256" key="2">
    <source>
        <dbReference type="ARBA" id="ARBA00022630"/>
    </source>
</evidence>
<evidence type="ECO:0000256" key="5">
    <source>
        <dbReference type="ARBA" id="ARBA00057036"/>
    </source>
</evidence>
<comment type="similarity">
    <text evidence="1">Belongs to the FAD-dependent oxidoreductase family.</text>
</comment>
<evidence type="ECO:0000256" key="3">
    <source>
        <dbReference type="ARBA" id="ARBA00022827"/>
    </source>
</evidence>
<dbReference type="InterPro" id="IPR036188">
    <property type="entry name" value="FAD/NAD-bd_sf"/>
</dbReference>
<keyword evidence="2" id="KW-0285">Flavoprotein</keyword>
<name>A0A6D2JK99_9BRAS</name>
<keyword evidence="3" id="KW-0274">FAD</keyword>
<keyword evidence="4" id="KW-0560">Oxidoreductase</keyword>
<evidence type="ECO:0000313" key="8">
    <source>
        <dbReference type="EMBL" id="CAA7048544.1"/>
    </source>
</evidence>
<dbReference type="GO" id="GO:0050660">
    <property type="term" value="F:flavin adenine dinucleotide binding"/>
    <property type="evidence" value="ECO:0007669"/>
    <property type="project" value="TreeGrafter"/>
</dbReference>
<comment type="function">
    <text evidence="5">Putative FAD-dependent oxidoreductase.</text>
</comment>
<dbReference type="GO" id="GO:0004174">
    <property type="term" value="F:electron-transferring-flavoprotein dehydrogenase activity"/>
    <property type="evidence" value="ECO:0007669"/>
    <property type="project" value="TreeGrafter"/>
</dbReference>
<dbReference type="Proteomes" id="UP000467841">
    <property type="component" value="Unassembled WGS sequence"/>
</dbReference>
<dbReference type="GO" id="GO:0005737">
    <property type="term" value="C:cytoplasm"/>
    <property type="evidence" value="ECO:0007669"/>
    <property type="project" value="TreeGrafter"/>
</dbReference>
<evidence type="ECO:0000313" key="7">
    <source>
        <dbReference type="EMBL" id="CAA7041433.1"/>
    </source>
</evidence>
<organism evidence="7 9">
    <name type="scientific">Microthlaspi erraticum</name>
    <dbReference type="NCBI Taxonomy" id="1685480"/>
    <lineage>
        <taxon>Eukaryota</taxon>
        <taxon>Viridiplantae</taxon>
        <taxon>Streptophyta</taxon>
        <taxon>Embryophyta</taxon>
        <taxon>Tracheophyta</taxon>
        <taxon>Spermatophyta</taxon>
        <taxon>Magnoliopsida</taxon>
        <taxon>eudicotyledons</taxon>
        <taxon>Gunneridae</taxon>
        <taxon>Pentapetalae</taxon>
        <taxon>rosids</taxon>
        <taxon>malvids</taxon>
        <taxon>Brassicales</taxon>
        <taxon>Brassicaceae</taxon>
        <taxon>Coluteocarpeae</taxon>
        <taxon>Microthlaspi</taxon>
    </lineage>
</organism>
<dbReference type="SUPFAM" id="SSF51905">
    <property type="entry name" value="FAD/NAD(P)-binding domain"/>
    <property type="match status" value="1"/>
</dbReference>
<dbReference type="InterPro" id="IPR023753">
    <property type="entry name" value="FAD/NAD-binding_dom"/>
</dbReference>
<dbReference type="PANTHER" id="PTHR43735:SF3">
    <property type="entry name" value="FERROPTOSIS SUPPRESSOR PROTEIN 1"/>
    <property type="match status" value="1"/>
</dbReference>
<dbReference type="OrthoDB" id="202203at2759"/>
<dbReference type="EMBL" id="CACVBM020001387">
    <property type="protein sequence ID" value="CAA7048544.1"/>
    <property type="molecule type" value="Genomic_DNA"/>
</dbReference>
<evidence type="ECO:0000259" key="6">
    <source>
        <dbReference type="Pfam" id="PF07992"/>
    </source>
</evidence>
<dbReference type="PANTHER" id="PTHR43735">
    <property type="entry name" value="APOPTOSIS-INDUCING FACTOR 1"/>
    <property type="match status" value="1"/>
</dbReference>
<dbReference type="Gene3D" id="3.50.50.100">
    <property type="match status" value="1"/>
</dbReference>
<keyword evidence="9" id="KW-1185">Reference proteome</keyword>
<dbReference type="FunFam" id="3.50.50.100:FF:000006">
    <property type="entry name" value="apoptosis-inducing factor 2"/>
    <property type="match status" value="1"/>
</dbReference>
<evidence type="ECO:0000256" key="1">
    <source>
        <dbReference type="ARBA" id="ARBA00006442"/>
    </source>
</evidence>
<accession>A0A6D2JK99</accession>
<dbReference type="PRINTS" id="PR00368">
    <property type="entry name" value="FADPNR"/>
</dbReference>
<feature type="domain" description="FAD/NAD(P)-binding" evidence="6">
    <location>
        <begin position="13"/>
        <end position="288"/>
    </location>
</feature>
<evidence type="ECO:0000313" key="9">
    <source>
        <dbReference type="Proteomes" id="UP000467841"/>
    </source>
</evidence>
<dbReference type="AlphaFoldDB" id="A0A6D2JK99"/>
<sequence>MERKESESGNGRRVVVIGGGIAGSLASKLLQFDSDVTLIDPKEYFEITWASLRSMVEPSFAERTLINHKKYLQNGRVVTSPAVNITNTEVVTGDGAVFGYDYLVIAAGHTDVLPKTRQEKLSHYQAEYEKIKSSESVMIVGGGPSGVELAAEIAVDFPDKKVTLVHNGPRLLEFVGQKAADKAFDWLKSKKVEIILNQRVDLNSATDGDKTYRTSEGETIHADCYFLCTGKPLASEWIKGTGLRDSLDGKGRLIVDEHLRVKGRKNVFAVGDITDIQEMKQGYIAEKHASVATRNIKLLMSGGNERKLSSYKPGPDIAIVSLGRKDSVAQFPFLTVSGCVPGLIKSKDLFVGKTRKARGLDPNLVD</sequence>
<gene>
    <name evidence="7" type="ORF">MERR_LOCUS28668</name>
    <name evidence="8" type="ORF">MERR_LOCUS35779</name>
</gene>
<protein>
    <recommendedName>
        <fullName evidence="6">FAD/NAD(P)-binding domain-containing protein</fullName>
    </recommendedName>
</protein>